<dbReference type="AlphaFoldDB" id="A0A6G1I7F4"/>
<evidence type="ECO:0000313" key="1">
    <source>
        <dbReference type="EMBL" id="KAF2404121.1"/>
    </source>
</evidence>
<protein>
    <submittedName>
        <fullName evidence="1">Uncharacterized protein</fullName>
    </submittedName>
</protein>
<dbReference type="EMBL" id="ML996688">
    <property type="protein sequence ID" value="KAF2404121.1"/>
    <property type="molecule type" value="Genomic_DNA"/>
</dbReference>
<organism evidence="1 2">
    <name type="scientific">Trichodelitschia bisporula</name>
    <dbReference type="NCBI Taxonomy" id="703511"/>
    <lineage>
        <taxon>Eukaryota</taxon>
        <taxon>Fungi</taxon>
        <taxon>Dikarya</taxon>
        <taxon>Ascomycota</taxon>
        <taxon>Pezizomycotina</taxon>
        <taxon>Dothideomycetes</taxon>
        <taxon>Dothideomycetes incertae sedis</taxon>
        <taxon>Phaeotrichales</taxon>
        <taxon>Phaeotrichaceae</taxon>
        <taxon>Trichodelitschia</taxon>
    </lineage>
</organism>
<evidence type="ECO:0000313" key="2">
    <source>
        <dbReference type="Proteomes" id="UP000799640"/>
    </source>
</evidence>
<dbReference type="Proteomes" id="UP000799640">
    <property type="component" value="Unassembled WGS sequence"/>
</dbReference>
<accession>A0A6G1I7F4</accession>
<sequence>MDFFRTTRLGPGIPSDPKSSGVLDLVDTIIPRILEAMHTIDNRALLDTFLDAIDIIRSLLHYIAAFAASNSPYQILAANPESAAQWAQTAADTIALFRGLAHNTMLACVRAALPHVVMEDGNDPRAKHLGARFAATLAMPMLETMIRDLLTRLRARRCSNARRSVCVVELG</sequence>
<gene>
    <name evidence="1" type="ORF">EJ06DRAFT_553056</name>
</gene>
<reference evidence="1" key="1">
    <citation type="journal article" date="2020" name="Stud. Mycol.">
        <title>101 Dothideomycetes genomes: a test case for predicting lifestyles and emergence of pathogens.</title>
        <authorList>
            <person name="Haridas S."/>
            <person name="Albert R."/>
            <person name="Binder M."/>
            <person name="Bloem J."/>
            <person name="Labutti K."/>
            <person name="Salamov A."/>
            <person name="Andreopoulos B."/>
            <person name="Baker S."/>
            <person name="Barry K."/>
            <person name="Bills G."/>
            <person name="Bluhm B."/>
            <person name="Cannon C."/>
            <person name="Castanera R."/>
            <person name="Culley D."/>
            <person name="Daum C."/>
            <person name="Ezra D."/>
            <person name="Gonzalez J."/>
            <person name="Henrissat B."/>
            <person name="Kuo A."/>
            <person name="Liang C."/>
            <person name="Lipzen A."/>
            <person name="Lutzoni F."/>
            <person name="Magnuson J."/>
            <person name="Mondo S."/>
            <person name="Nolan M."/>
            <person name="Ohm R."/>
            <person name="Pangilinan J."/>
            <person name="Park H.-J."/>
            <person name="Ramirez L."/>
            <person name="Alfaro M."/>
            <person name="Sun H."/>
            <person name="Tritt A."/>
            <person name="Yoshinaga Y."/>
            <person name="Zwiers L.-H."/>
            <person name="Turgeon B."/>
            <person name="Goodwin S."/>
            <person name="Spatafora J."/>
            <person name="Crous P."/>
            <person name="Grigoriev I."/>
        </authorList>
    </citation>
    <scope>NUCLEOTIDE SEQUENCE</scope>
    <source>
        <strain evidence="1">CBS 262.69</strain>
    </source>
</reference>
<keyword evidence="2" id="KW-1185">Reference proteome</keyword>
<proteinExistence type="predicted"/>
<name>A0A6G1I7F4_9PEZI</name>